<sequence>MAIYGGIDLGGTKIQAAVVDEGADNTVLGAKRDQTPLKGGPKAIATAMAEVLTGALEEAGLSTADLAGVGVGSPGSVDDTKGTVSGAMNLSDWAGSFNLRKHLEKELGGTPVSLGNDVDLATDAEFQIGAAREYQTLLGVFWGTGVGGGLILDGHQWIGRGTAGEIGHMVVRIDGAKCGCGRRGCMEAYAGRGAMEARARRRVEQKEKTVLFEIMEERGRDRLSSGIWERALARDDQMALELLEDAVEALGAGVASAVNLLDPEAVVIGGGLGIRLGEEWVERIRKAMIPHLFVNDDPPAIMLAELGDLGGAHGGALLAARRAAGG</sequence>
<dbReference type="Pfam" id="PF00480">
    <property type="entry name" value="ROK"/>
    <property type="match status" value="1"/>
</dbReference>
<name>A0A660LCK3_9ACTN</name>
<dbReference type="OrthoDB" id="3189808at2"/>
<keyword evidence="3" id="KW-1185">Reference proteome</keyword>
<dbReference type="RefSeq" id="WP_121250003.1">
    <property type="nucleotide sequence ID" value="NZ_RBIL01000001.1"/>
</dbReference>
<evidence type="ECO:0000313" key="3">
    <source>
        <dbReference type="Proteomes" id="UP000278962"/>
    </source>
</evidence>
<keyword evidence="2" id="KW-0418">Kinase</keyword>
<dbReference type="PANTHER" id="PTHR18964:SF149">
    <property type="entry name" value="BIFUNCTIONAL UDP-N-ACETYLGLUCOSAMINE 2-EPIMERASE_N-ACETYLMANNOSAMINE KINASE"/>
    <property type="match status" value="1"/>
</dbReference>
<organism evidence="2 3">
    <name type="scientific">Solirubrobacter pauli</name>
    <dbReference type="NCBI Taxonomy" id="166793"/>
    <lineage>
        <taxon>Bacteria</taxon>
        <taxon>Bacillati</taxon>
        <taxon>Actinomycetota</taxon>
        <taxon>Thermoleophilia</taxon>
        <taxon>Solirubrobacterales</taxon>
        <taxon>Solirubrobacteraceae</taxon>
        <taxon>Solirubrobacter</taxon>
    </lineage>
</organism>
<accession>A0A660LCK3</accession>
<protein>
    <submittedName>
        <fullName evidence="2">Glucokinase</fullName>
    </submittedName>
</protein>
<dbReference type="InterPro" id="IPR043129">
    <property type="entry name" value="ATPase_NBD"/>
</dbReference>
<dbReference type="Proteomes" id="UP000278962">
    <property type="component" value="Unassembled WGS sequence"/>
</dbReference>
<dbReference type="PANTHER" id="PTHR18964">
    <property type="entry name" value="ROK (REPRESSOR, ORF, KINASE) FAMILY"/>
    <property type="match status" value="1"/>
</dbReference>
<dbReference type="GO" id="GO:0016301">
    <property type="term" value="F:kinase activity"/>
    <property type="evidence" value="ECO:0007669"/>
    <property type="project" value="UniProtKB-KW"/>
</dbReference>
<gene>
    <name evidence="2" type="ORF">C8N24_2142</name>
</gene>
<comment type="similarity">
    <text evidence="1">Belongs to the ROK (NagC/XylR) family.</text>
</comment>
<evidence type="ECO:0000313" key="2">
    <source>
        <dbReference type="EMBL" id="RKQ92299.1"/>
    </source>
</evidence>
<reference evidence="2 3" key="1">
    <citation type="submission" date="2018-10" db="EMBL/GenBank/DDBJ databases">
        <title>Genomic Encyclopedia of Archaeal and Bacterial Type Strains, Phase II (KMG-II): from individual species to whole genera.</title>
        <authorList>
            <person name="Goeker M."/>
        </authorList>
    </citation>
    <scope>NUCLEOTIDE SEQUENCE [LARGE SCALE GENOMIC DNA]</scope>
    <source>
        <strain evidence="2 3">DSM 14954</strain>
    </source>
</reference>
<dbReference type="Gene3D" id="3.30.420.40">
    <property type="match status" value="2"/>
</dbReference>
<dbReference type="SUPFAM" id="SSF53067">
    <property type="entry name" value="Actin-like ATPase domain"/>
    <property type="match status" value="1"/>
</dbReference>
<keyword evidence="2" id="KW-0808">Transferase</keyword>
<proteinExistence type="inferred from homology"/>
<dbReference type="AlphaFoldDB" id="A0A660LCK3"/>
<dbReference type="EMBL" id="RBIL01000001">
    <property type="protein sequence ID" value="RKQ92299.1"/>
    <property type="molecule type" value="Genomic_DNA"/>
</dbReference>
<comment type="caution">
    <text evidence="2">The sequence shown here is derived from an EMBL/GenBank/DDBJ whole genome shotgun (WGS) entry which is preliminary data.</text>
</comment>
<dbReference type="InterPro" id="IPR000600">
    <property type="entry name" value="ROK"/>
</dbReference>
<evidence type="ECO:0000256" key="1">
    <source>
        <dbReference type="ARBA" id="ARBA00006479"/>
    </source>
</evidence>